<gene>
    <name evidence="3" type="ORF">DNH61_03625</name>
</gene>
<dbReference type="RefSeq" id="WP_111145322.1">
    <property type="nucleotide sequence ID" value="NZ_QKRB01000029.1"/>
</dbReference>
<dbReference type="OrthoDB" id="8221747at2"/>
<evidence type="ECO:0000313" key="3">
    <source>
        <dbReference type="EMBL" id="PZD97238.1"/>
    </source>
</evidence>
<dbReference type="Proteomes" id="UP000249522">
    <property type="component" value="Unassembled WGS sequence"/>
</dbReference>
<accession>A0A2W1LAG3</accession>
<organism evidence="3 4">
    <name type="scientific">Paenibacillus sambharensis</name>
    <dbReference type="NCBI Taxonomy" id="1803190"/>
    <lineage>
        <taxon>Bacteria</taxon>
        <taxon>Bacillati</taxon>
        <taxon>Bacillota</taxon>
        <taxon>Bacilli</taxon>
        <taxon>Bacillales</taxon>
        <taxon>Paenibacillaceae</taxon>
        <taxon>Paenibacillus</taxon>
    </lineage>
</organism>
<evidence type="ECO:0000256" key="2">
    <source>
        <dbReference type="SAM" id="SignalP"/>
    </source>
</evidence>
<keyword evidence="4" id="KW-1185">Reference proteome</keyword>
<keyword evidence="2" id="KW-0732">Signal</keyword>
<dbReference type="AlphaFoldDB" id="A0A2W1LAG3"/>
<dbReference type="InterPro" id="IPR008993">
    <property type="entry name" value="TIMP-like_OB-fold"/>
</dbReference>
<dbReference type="SUPFAM" id="SSF50242">
    <property type="entry name" value="TIMP-like"/>
    <property type="match status" value="1"/>
</dbReference>
<dbReference type="Gene3D" id="2.40.50.120">
    <property type="match status" value="1"/>
</dbReference>
<sequence length="180" mass="20274">MKWITITLMTSCMFLLLIVSFPINVDACDCDIPDNASEGLEQSDAVFTGKVKSIKRTKIDGEAFNAVWIEVGEIWKGIKESQIVVYTSWSSCQFEFEEGEEYLLYSYQVSGNYYVTNCGRSNKLSGATMDIDQLGPGVEASVYVNLAFKYNKWNWVFISICIVLFAGGIATYLVRKNTKK</sequence>
<comment type="caution">
    <text evidence="3">The sequence shown here is derived from an EMBL/GenBank/DDBJ whole genome shotgun (WGS) entry which is preliminary data.</text>
</comment>
<proteinExistence type="predicted"/>
<dbReference type="EMBL" id="QKRB01000029">
    <property type="protein sequence ID" value="PZD97238.1"/>
    <property type="molecule type" value="Genomic_DNA"/>
</dbReference>
<keyword evidence="1" id="KW-0812">Transmembrane</keyword>
<feature type="chain" id="PRO_5015953091" description="Tissue inhibitor of metalloproteinase" evidence="2">
    <location>
        <begin position="28"/>
        <end position="180"/>
    </location>
</feature>
<keyword evidence="1" id="KW-1133">Transmembrane helix</keyword>
<feature type="transmembrane region" description="Helical" evidence="1">
    <location>
        <begin position="153"/>
        <end position="174"/>
    </location>
</feature>
<evidence type="ECO:0008006" key="5">
    <source>
        <dbReference type="Google" id="ProtNLM"/>
    </source>
</evidence>
<protein>
    <recommendedName>
        <fullName evidence="5">Tissue inhibitor of metalloproteinase</fullName>
    </recommendedName>
</protein>
<feature type="signal peptide" evidence="2">
    <location>
        <begin position="1"/>
        <end position="27"/>
    </location>
</feature>
<name>A0A2W1LAG3_9BACL</name>
<reference evidence="3 4" key="1">
    <citation type="submission" date="2018-06" db="EMBL/GenBank/DDBJ databases">
        <title>Paenibacillus imtechensis sp. nov.</title>
        <authorList>
            <person name="Pinnaka A.K."/>
            <person name="Singh H."/>
            <person name="Kaur M."/>
        </authorList>
    </citation>
    <scope>NUCLEOTIDE SEQUENCE [LARGE SCALE GENOMIC DNA]</scope>
    <source>
        <strain evidence="3 4">SMB1</strain>
    </source>
</reference>
<keyword evidence="1" id="KW-0472">Membrane</keyword>
<evidence type="ECO:0000256" key="1">
    <source>
        <dbReference type="SAM" id="Phobius"/>
    </source>
</evidence>
<evidence type="ECO:0000313" key="4">
    <source>
        <dbReference type="Proteomes" id="UP000249522"/>
    </source>
</evidence>